<sequence>MLIFKNQKVMKTNISTYISATLLALLVLSSCSKDFLDRKPLGQLTEEDLPAGSLEGQVLAIYAGLRSEGTSGLPYVGVHNMRSDDAEIGSSVGDEAGSAPNTDDFQYTTNFWLWGNYWTDHYKLIALTNTAIETADSLGNQSPEVARGLAEAKFFRAWAYFNLVRAFGEVPKIDFRVRDQKESILPKSPIADIYALIDADLEYATQHLPLNWESRFIGRITQGAAFAVQAKTFLARQQYSKALAASRMVINSGQYNLGVAYNQIFRESSENSKESVFEIQAYYAQGQTNLGITYAGRQGVRGSGAMNLGWGWNVPNERLAKAFEQGDPRKDETLLYAGQVNTPYGELIPAATATVPRAYWNKKVYTDPKIRTTTGSQAGEWFNFRVIRYADVVLMAAEAANEVGEQEAALTYLEQIRVRARGGNNAILPKVTTTNQQELRLAIRHERQVELGMENERFFDLIRWNIDAETFKDAGKTNYQLRNRYLPIPQNEIDRSGGVLIQNPNY</sequence>
<organism evidence="8 9">
    <name type="scientific">Sphingobacterium spiritivorum ATCC 33300</name>
    <dbReference type="NCBI Taxonomy" id="525372"/>
    <lineage>
        <taxon>Bacteria</taxon>
        <taxon>Pseudomonadati</taxon>
        <taxon>Bacteroidota</taxon>
        <taxon>Sphingobacteriia</taxon>
        <taxon>Sphingobacteriales</taxon>
        <taxon>Sphingobacteriaceae</taxon>
        <taxon>Sphingobacterium</taxon>
    </lineage>
</organism>
<keyword evidence="4" id="KW-0472">Membrane</keyword>
<dbReference type="Gene3D" id="1.25.40.390">
    <property type="match status" value="1"/>
</dbReference>
<dbReference type="GO" id="GO:0009279">
    <property type="term" value="C:cell outer membrane"/>
    <property type="evidence" value="ECO:0007669"/>
    <property type="project" value="UniProtKB-SubCell"/>
</dbReference>
<dbReference type="Pfam" id="PF07980">
    <property type="entry name" value="SusD_RagB"/>
    <property type="match status" value="1"/>
</dbReference>
<comment type="caution">
    <text evidence="8">The sequence shown here is derived from an EMBL/GenBank/DDBJ whole genome shotgun (WGS) entry which is preliminary data.</text>
</comment>
<proteinExistence type="inferred from homology"/>
<evidence type="ECO:0000313" key="8">
    <source>
        <dbReference type="EMBL" id="EEI92027.1"/>
    </source>
</evidence>
<comment type="similarity">
    <text evidence="2">Belongs to the SusD family.</text>
</comment>
<comment type="subcellular location">
    <subcellularLocation>
        <location evidence="1">Cell outer membrane</location>
    </subcellularLocation>
</comment>
<dbReference type="SUPFAM" id="SSF48452">
    <property type="entry name" value="TPR-like"/>
    <property type="match status" value="1"/>
</dbReference>
<evidence type="ECO:0000256" key="3">
    <source>
        <dbReference type="ARBA" id="ARBA00022729"/>
    </source>
</evidence>
<dbReference type="PROSITE" id="PS51257">
    <property type="entry name" value="PROKAR_LIPOPROTEIN"/>
    <property type="match status" value="1"/>
</dbReference>
<evidence type="ECO:0000259" key="7">
    <source>
        <dbReference type="Pfam" id="PF14322"/>
    </source>
</evidence>
<dbReference type="AlphaFoldDB" id="C2FYE5"/>
<dbReference type="Pfam" id="PF14322">
    <property type="entry name" value="SusD-like_3"/>
    <property type="match status" value="1"/>
</dbReference>
<evidence type="ECO:0000256" key="5">
    <source>
        <dbReference type="ARBA" id="ARBA00023237"/>
    </source>
</evidence>
<dbReference type="InterPro" id="IPR011990">
    <property type="entry name" value="TPR-like_helical_dom_sf"/>
</dbReference>
<feature type="domain" description="SusD-like N-terminal" evidence="7">
    <location>
        <begin position="104"/>
        <end position="234"/>
    </location>
</feature>
<dbReference type="HOGENOM" id="CLU_015553_1_3_10"/>
<gene>
    <name evidence="8" type="ORF">HMPREF0765_2351</name>
</gene>
<dbReference type="EMBL" id="ACHB01000053">
    <property type="protein sequence ID" value="EEI92027.1"/>
    <property type="molecule type" value="Genomic_DNA"/>
</dbReference>
<dbReference type="Proteomes" id="UP000006241">
    <property type="component" value="Unassembled WGS sequence"/>
</dbReference>
<protein>
    <submittedName>
        <fullName evidence="8">SusD family protein</fullName>
    </submittedName>
</protein>
<name>C2FYE5_SPHSI</name>
<keyword evidence="5" id="KW-0998">Cell outer membrane</keyword>
<reference evidence="8 9" key="1">
    <citation type="submission" date="2009-01" db="EMBL/GenBank/DDBJ databases">
        <authorList>
            <person name="Qin X."/>
            <person name="Bachman B."/>
            <person name="Battles P."/>
            <person name="Bell A."/>
            <person name="Bess C."/>
            <person name="Bickham C."/>
            <person name="Chaboub L."/>
            <person name="Chen D."/>
            <person name="Coyle M."/>
            <person name="Deiros D.R."/>
            <person name="Dinh H."/>
            <person name="Forbes L."/>
            <person name="Fowler G."/>
            <person name="Francisco L."/>
            <person name="Fu Q."/>
            <person name="Gubbala S."/>
            <person name="Hale W."/>
            <person name="Han Y."/>
            <person name="Hemphill L."/>
            <person name="Highlander S.K."/>
            <person name="Hirani K."/>
            <person name="Hogues M."/>
            <person name="Jackson L."/>
            <person name="Jakkamsetti A."/>
            <person name="Javaid M."/>
            <person name="Jiang H."/>
            <person name="Korchina V."/>
            <person name="Kovar C."/>
            <person name="Lara F."/>
            <person name="Lee S."/>
            <person name="Mata R."/>
            <person name="Mathew T."/>
            <person name="Moen C."/>
            <person name="Morales K."/>
            <person name="Munidasa M."/>
            <person name="Nazareth L."/>
            <person name="Ngo R."/>
            <person name="Nguyen L."/>
            <person name="Okwuonu G."/>
            <person name="Ongeri F."/>
            <person name="Patil S."/>
            <person name="Petrosino J."/>
            <person name="Pham C."/>
            <person name="Pham P."/>
            <person name="Pu L.-L."/>
            <person name="Puazo M."/>
            <person name="Raj R."/>
            <person name="Reid J."/>
            <person name="Rouhana J."/>
            <person name="Saada N."/>
            <person name="Shang Y."/>
            <person name="Simmons D."/>
            <person name="Thornton R."/>
            <person name="Warren J."/>
            <person name="Weissenberger G."/>
            <person name="Zhang J."/>
            <person name="Zhang L."/>
            <person name="Zhou C."/>
            <person name="Zhu D."/>
            <person name="Muzny D."/>
            <person name="Worley K."/>
            <person name="Gibbs R."/>
        </authorList>
    </citation>
    <scope>NUCLEOTIDE SEQUENCE [LARGE SCALE GENOMIC DNA]</scope>
    <source>
        <strain evidence="8 9">ATCC 33300</strain>
    </source>
</reference>
<accession>C2FYE5</accession>
<evidence type="ECO:0000256" key="2">
    <source>
        <dbReference type="ARBA" id="ARBA00006275"/>
    </source>
</evidence>
<keyword evidence="3" id="KW-0732">Signal</keyword>
<feature type="domain" description="RagB/SusD" evidence="6">
    <location>
        <begin position="319"/>
        <end position="506"/>
    </location>
</feature>
<evidence type="ECO:0000256" key="1">
    <source>
        <dbReference type="ARBA" id="ARBA00004442"/>
    </source>
</evidence>
<dbReference type="InterPro" id="IPR012944">
    <property type="entry name" value="SusD_RagB_dom"/>
</dbReference>
<dbReference type="InterPro" id="IPR033985">
    <property type="entry name" value="SusD-like_N"/>
</dbReference>
<evidence type="ECO:0000256" key="4">
    <source>
        <dbReference type="ARBA" id="ARBA00023136"/>
    </source>
</evidence>
<evidence type="ECO:0000313" key="9">
    <source>
        <dbReference type="Proteomes" id="UP000006241"/>
    </source>
</evidence>
<evidence type="ECO:0000259" key="6">
    <source>
        <dbReference type="Pfam" id="PF07980"/>
    </source>
</evidence>